<dbReference type="AlphaFoldDB" id="A0A5C6RRU0"/>
<comment type="caution">
    <text evidence="4">The sequence shown here is derived from an EMBL/GenBank/DDBJ whole genome shotgun (WGS) entry which is preliminary data.</text>
</comment>
<dbReference type="PROSITE" id="PS51257">
    <property type="entry name" value="PROKAR_LIPOPROTEIN"/>
    <property type="match status" value="1"/>
</dbReference>
<proteinExistence type="predicted"/>
<feature type="chain" id="PRO_5022666174" evidence="2">
    <location>
        <begin position="25"/>
        <end position="178"/>
    </location>
</feature>
<gene>
    <name evidence="4" type="ORF">FRY97_06580</name>
</gene>
<feature type="domain" description="DUF306" evidence="3">
    <location>
        <begin position="69"/>
        <end position="170"/>
    </location>
</feature>
<dbReference type="EMBL" id="VOOR01000010">
    <property type="protein sequence ID" value="TXB64887.1"/>
    <property type="molecule type" value="Genomic_DNA"/>
</dbReference>
<dbReference type="PANTHER" id="PTHR35535:SF1">
    <property type="entry name" value="HEAT SHOCK PROTEIN HSLJ"/>
    <property type="match status" value="1"/>
</dbReference>
<feature type="signal peptide" evidence="2">
    <location>
        <begin position="1"/>
        <end position="24"/>
    </location>
</feature>
<keyword evidence="5" id="KW-1185">Reference proteome</keyword>
<dbReference type="PANTHER" id="PTHR35535">
    <property type="entry name" value="HEAT SHOCK PROTEIN HSLJ"/>
    <property type="match status" value="1"/>
</dbReference>
<protein>
    <submittedName>
        <fullName evidence="4">META domain-containing protein</fullName>
    </submittedName>
</protein>
<dbReference type="Proteomes" id="UP000321580">
    <property type="component" value="Unassembled WGS sequence"/>
</dbReference>
<dbReference type="OrthoDB" id="880459at2"/>
<dbReference type="InterPro" id="IPR038670">
    <property type="entry name" value="HslJ-like_sf"/>
</dbReference>
<dbReference type="Gene3D" id="2.40.128.270">
    <property type="match status" value="1"/>
</dbReference>
<name>A0A5C6RRU0_9BACT</name>
<evidence type="ECO:0000313" key="5">
    <source>
        <dbReference type="Proteomes" id="UP000321580"/>
    </source>
</evidence>
<dbReference type="Pfam" id="PF03724">
    <property type="entry name" value="META"/>
    <property type="match status" value="1"/>
</dbReference>
<evidence type="ECO:0000256" key="2">
    <source>
        <dbReference type="SAM" id="SignalP"/>
    </source>
</evidence>
<feature type="region of interest" description="Disordered" evidence="1">
    <location>
        <begin position="25"/>
        <end position="60"/>
    </location>
</feature>
<evidence type="ECO:0000259" key="3">
    <source>
        <dbReference type="Pfam" id="PF03724"/>
    </source>
</evidence>
<feature type="compositionally biased region" description="Low complexity" evidence="1">
    <location>
        <begin position="25"/>
        <end position="39"/>
    </location>
</feature>
<organism evidence="4 5">
    <name type="scientific">Phaeodactylibacter luteus</name>
    <dbReference type="NCBI Taxonomy" id="1564516"/>
    <lineage>
        <taxon>Bacteria</taxon>
        <taxon>Pseudomonadati</taxon>
        <taxon>Bacteroidota</taxon>
        <taxon>Saprospiria</taxon>
        <taxon>Saprospirales</taxon>
        <taxon>Haliscomenobacteraceae</taxon>
        <taxon>Phaeodactylibacter</taxon>
    </lineage>
</organism>
<sequence length="178" mass="19301">MTMRILLSCLLIAGLLSCTPETNADGAAQEGTAATEASAVANGKQQPASGPASKPEEKQEVYKPAFPALELKTWVLSDLEYDGRTYEPENDQRLTMVIRKNQVSGNSGCNDYSGSIALKEDGTFSVSGLASTKKLCQRRMTFEMRFQELLKNAESFSVNQAFLEVNCSNGKLSFSAPN</sequence>
<dbReference type="InterPro" id="IPR053147">
    <property type="entry name" value="Hsp_HslJ-like"/>
</dbReference>
<accession>A0A5C6RRU0</accession>
<dbReference type="InterPro" id="IPR005184">
    <property type="entry name" value="DUF306_Meta_HslJ"/>
</dbReference>
<evidence type="ECO:0000313" key="4">
    <source>
        <dbReference type="EMBL" id="TXB64887.1"/>
    </source>
</evidence>
<evidence type="ECO:0000256" key="1">
    <source>
        <dbReference type="SAM" id="MobiDB-lite"/>
    </source>
</evidence>
<keyword evidence="2" id="KW-0732">Signal</keyword>
<reference evidence="4 5" key="1">
    <citation type="submission" date="2019-08" db="EMBL/GenBank/DDBJ databases">
        <title>Genome of Phaeodactylibacter luteus.</title>
        <authorList>
            <person name="Bowman J.P."/>
        </authorList>
    </citation>
    <scope>NUCLEOTIDE SEQUENCE [LARGE SCALE GENOMIC DNA]</scope>
    <source>
        <strain evidence="4 5">KCTC 42180</strain>
    </source>
</reference>